<reference evidence="1 2" key="1">
    <citation type="journal article" date="2023" name="Elife">
        <title>Identification of key yeast species and microbe-microbe interactions impacting larval growth of Drosophila in the wild.</title>
        <authorList>
            <person name="Mure A."/>
            <person name="Sugiura Y."/>
            <person name="Maeda R."/>
            <person name="Honda K."/>
            <person name="Sakurai N."/>
            <person name="Takahashi Y."/>
            <person name="Watada M."/>
            <person name="Katoh T."/>
            <person name="Gotoh A."/>
            <person name="Gotoh Y."/>
            <person name="Taniguchi I."/>
            <person name="Nakamura K."/>
            <person name="Hayashi T."/>
            <person name="Katayama T."/>
            <person name="Uemura T."/>
            <person name="Hattori Y."/>
        </authorList>
    </citation>
    <scope>NUCLEOTIDE SEQUENCE [LARGE SCALE GENOMIC DNA]</scope>
    <source>
        <strain evidence="1 2">SC-9</strain>
    </source>
</reference>
<accession>A0AAV5QN36</accession>
<dbReference type="EMBL" id="BTFZ01000011">
    <property type="protein sequence ID" value="GMM36222.1"/>
    <property type="molecule type" value="Genomic_DNA"/>
</dbReference>
<keyword evidence="2" id="KW-1185">Reference proteome</keyword>
<comment type="caution">
    <text evidence="1">The sequence shown here is derived from an EMBL/GenBank/DDBJ whole genome shotgun (WGS) entry which is preliminary data.</text>
</comment>
<dbReference type="AlphaFoldDB" id="A0AAV5QN36"/>
<name>A0AAV5QN36_9ASCO</name>
<proteinExistence type="predicted"/>
<sequence>MSLNEPINGQVSSDTVHYNSMEFEWITVGHVTNSWVVDTLKHLDRKLEPKAAPGSDISRYKSESVVKGLLFGGFFHGGCNVAERQQNNIYLAALHTRPSGKW</sequence>
<protein>
    <submittedName>
        <fullName evidence="1">Uncharacterized protein</fullName>
    </submittedName>
</protein>
<gene>
    <name evidence="1" type="ORF">DASC09_035470</name>
</gene>
<dbReference type="RefSeq" id="XP_064853218.1">
    <property type="nucleotide sequence ID" value="XM_064997146.1"/>
</dbReference>
<organism evidence="1 2">
    <name type="scientific">Saccharomycopsis crataegensis</name>
    <dbReference type="NCBI Taxonomy" id="43959"/>
    <lineage>
        <taxon>Eukaryota</taxon>
        <taxon>Fungi</taxon>
        <taxon>Dikarya</taxon>
        <taxon>Ascomycota</taxon>
        <taxon>Saccharomycotina</taxon>
        <taxon>Saccharomycetes</taxon>
        <taxon>Saccharomycopsidaceae</taxon>
        <taxon>Saccharomycopsis</taxon>
    </lineage>
</organism>
<evidence type="ECO:0000313" key="1">
    <source>
        <dbReference type="EMBL" id="GMM36222.1"/>
    </source>
</evidence>
<dbReference type="Proteomes" id="UP001360560">
    <property type="component" value="Unassembled WGS sequence"/>
</dbReference>
<evidence type="ECO:0000313" key="2">
    <source>
        <dbReference type="Proteomes" id="UP001360560"/>
    </source>
</evidence>
<dbReference type="GeneID" id="90074197"/>